<protein>
    <submittedName>
        <fullName evidence="1">Heterotetrameric sarcosine oxidase gamma subunit</fullName>
    </submittedName>
</protein>
<dbReference type="InterPro" id="IPR027266">
    <property type="entry name" value="TrmE/GcvT-like"/>
</dbReference>
<evidence type="ECO:0000313" key="1">
    <source>
        <dbReference type="EMBL" id="PYE84121.1"/>
    </source>
</evidence>
<name>A0A318SQG2_9RHOB</name>
<dbReference type="InterPro" id="IPR007375">
    <property type="entry name" value="SoxG"/>
</dbReference>
<dbReference type="SUPFAM" id="SSF103025">
    <property type="entry name" value="Folate-binding domain"/>
    <property type="match status" value="1"/>
</dbReference>
<dbReference type="RefSeq" id="WP_245904788.1">
    <property type="nucleotide sequence ID" value="NZ_QJTE01000003.1"/>
</dbReference>
<evidence type="ECO:0000313" key="2">
    <source>
        <dbReference type="Proteomes" id="UP000248311"/>
    </source>
</evidence>
<dbReference type="Proteomes" id="UP000248311">
    <property type="component" value="Unassembled WGS sequence"/>
</dbReference>
<dbReference type="Gene3D" id="3.30.70.1520">
    <property type="entry name" value="Heterotetrameric sarcosine oxidase"/>
    <property type="match status" value="1"/>
</dbReference>
<dbReference type="AlphaFoldDB" id="A0A318SQG2"/>
<comment type="caution">
    <text evidence="1">The sequence shown here is derived from an EMBL/GenBank/DDBJ whole genome shotgun (WGS) entry which is preliminary data.</text>
</comment>
<accession>A0A318SQG2</accession>
<dbReference type="EMBL" id="QJTE01000003">
    <property type="protein sequence ID" value="PYE84121.1"/>
    <property type="molecule type" value="Genomic_DNA"/>
</dbReference>
<proteinExistence type="predicted"/>
<keyword evidence="2" id="KW-1185">Reference proteome</keyword>
<dbReference type="Pfam" id="PF04268">
    <property type="entry name" value="SoxG"/>
    <property type="match status" value="1"/>
</dbReference>
<organism evidence="1 2">
    <name type="scientific">Pseudoroseicyclus aestuarii</name>
    <dbReference type="NCBI Taxonomy" id="1795041"/>
    <lineage>
        <taxon>Bacteria</taxon>
        <taxon>Pseudomonadati</taxon>
        <taxon>Pseudomonadota</taxon>
        <taxon>Alphaproteobacteria</taxon>
        <taxon>Rhodobacterales</taxon>
        <taxon>Paracoccaceae</taxon>
        <taxon>Pseudoroseicyclus</taxon>
    </lineage>
</organism>
<reference evidence="1 2" key="1">
    <citation type="submission" date="2018-06" db="EMBL/GenBank/DDBJ databases">
        <title>Genomic Encyclopedia of Type Strains, Phase III (KMG-III): the genomes of soil and plant-associated and newly described type strains.</title>
        <authorList>
            <person name="Whitman W."/>
        </authorList>
    </citation>
    <scope>NUCLEOTIDE SEQUENCE [LARGE SCALE GENOMIC DNA]</scope>
    <source>
        <strain evidence="1 2">CECT 9025</strain>
    </source>
</reference>
<sequence>MAEITVTRRTPGMVLLRGDLSSDALREAASAVAGAPMPERRQASLSGDTGILWMSPDEALILLPEGRAAEAARALSQRLEGVHHLALDLSDARAVFEIEGPWLREVLAKLSPADLHPEALPLLEVRRTRLAQVPAAFWIEAEGRARLICFRSVADYVEGLLRRSVEDGPVGLFA</sequence>
<dbReference type="Gene3D" id="3.30.1360.120">
    <property type="entry name" value="Probable tRNA modification gtpase trme, domain 1"/>
    <property type="match status" value="1"/>
</dbReference>
<gene>
    <name evidence="1" type="ORF">DFP88_103488</name>
</gene>